<evidence type="ECO:0000256" key="10">
    <source>
        <dbReference type="SAM" id="MobiDB-lite"/>
    </source>
</evidence>
<dbReference type="InterPro" id="IPR019540">
    <property type="entry name" value="PtdIno-glycan_biosynth_class_S"/>
</dbReference>
<keyword evidence="7 11" id="KW-1133">Transmembrane helix</keyword>
<protein>
    <recommendedName>
        <fullName evidence="14">GPI transamidase component PIG-S</fullName>
    </recommendedName>
</protein>
<keyword evidence="8 11" id="KW-0472">Membrane</keyword>
<evidence type="ECO:0000256" key="1">
    <source>
        <dbReference type="ARBA" id="ARBA00004477"/>
    </source>
</evidence>
<name>A0ABD3GT24_9MARC</name>
<comment type="pathway">
    <text evidence="2">Glycolipid biosynthesis; glycosylphosphatidylinositol-anchor biosynthesis.</text>
</comment>
<comment type="similarity">
    <text evidence="3">Belongs to the PIGS family.</text>
</comment>
<evidence type="ECO:0008006" key="14">
    <source>
        <dbReference type="Google" id="ProtNLM"/>
    </source>
</evidence>
<evidence type="ECO:0000256" key="4">
    <source>
        <dbReference type="ARBA" id="ARBA00022502"/>
    </source>
</evidence>
<sequence>MADERSTKPGSKRLWITIATILPFILGIPLWLKSTQVYRAALPFKEIDDFQTWASGNSLKLPCRLNIIIASSDELLTKPQFASVASLLAPHLQSLRPRDSPDEDESCQNGFDIQVTYDSKKVCLRSKEGLDSLYWPCGLLDYGFLRAAHLSDDILDNLFWNYAYTRTAKTNESEAGGLYTIILLHKSQFENAESFNTDADDATGTNGQSNQHKAESGSRTVVGKYRHAWIIGDLDFSSFETEVVPRVSEVARTFLGGSRSASGRSKPRNLPLSADGEAILSFSLLNAEPEDWTFDWDFEDLKRKFFQPVVDALKGVARLSLESQVLYYTPKAVKSQWDAAHNAHVVPVKQLPFFVNSNEWHLDSSTAATGRSKLLHLAVYVPGAKEYPLHFLHKNGKLSLTDGFTSPGWGGVVVYNPKNVSLLDGDIHSSAHRITAKDFESVAGVIVAQLRTLFGLPPVLQDDPQRGFFILSSARTGFAEWELDLLLRRRAVSDMAAAASTLTSLSSLVRNLPSMVIKDEIGEQVKSSLVAADAARDHAARGSYLHTAEAACEASSLAEEAFFHPSIMSVLYNPTEHHLAIYTPFFVPVLLHAVLAVIKEVSRYRREWRRFKQKRE</sequence>
<keyword evidence="4" id="KW-0337">GPI-anchor biosynthesis</keyword>
<evidence type="ECO:0000256" key="5">
    <source>
        <dbReference type="ARBA" id="ARBA00022692"/>
    </source>
</evidence>
<keyword evidence="5 11" id="KW-0812">Transmembrane</keyword>
<evidence type="ECO:0000256" key="2">
    <source>
        <dbReference type="ARBA" id="ARBA00004687"/>
    </source>
</evidence>
<evidence type="ECO:0000256" key="7">
    <source>
        <dbReference type="ARBA" id="ARBA00022989"/>
    </source>
</evidence>
<evidence type="ECO:0000313" key="12">
    <source>
        <dbReference type="EMBL" id="KAL3681721.1"/>
    </source>
</evidence>
<feature type="region of interest" description="Disordered" evidence="10">
    <location>
        <begin position="196"/>
        <end position="217"/>
    </location>
</feature>
<dbReference type="PANTHER" id="PTHR21072:SF13">
    <property type="entry name" value="GPI TRANSAMIDASE COMPONENT PIG-S"/>
    <property type="match status" value="1"/>
</dbReference>
<dbReference type="GO" id="GO:0005789">
    <property type="term" value="C:endoplasmic reticulum membrane"/>
    <property type="evidence" value="ECO:0007669"/>
    <property type="project" value="UniProtKB-SubCell"/>
</dbReference>
<feature type="transmembrane region" description="Helical" evidence="11">
    <location>
        <begin position="14"/>
        <end position="32"/>
    </location>
</feature>
<evidence type="ECO:0000256" key="11">
    <source>
        <dbReference type="SAM" id="Phobius"/>
    </source>
</evidence>
<dbReference type="GO" id="GO:0006506">
    <property type="term" value="P:GPI anchor biosynthetic process"/>
    <property type="evidence" value="ECO:0007669"/>
    <property type="project" value="UniProtKB-KW"/>
</dbReference>
<dbReference type="PANTHER" id="PTHR21072">
    <property type="entry name" value="GPI TRANSAMIDASE COMPONENT PIG-S"/>
    <property type="match status" value="1"/>
</dbReference>
<evidence type="ECO:0000256" key="3">
    <source>
        <dbReference type="ARBA" id="ARBA00005316"/>
    </source>
</evidence>
<evidence type="ECO:0000256" key="9">
    <source>
        <dbReference type="ARBA" id="ARBA00023180"/>
    </source>
</evidence>
<keyword evidence="13" id="KW-1185">Reference proteome</keyword>
<comment type="subcellular location">
    <subcellularLocation>
        <location evidence="1">Endoplasmic reticulum membrane</location>
        <topology evidence="1">Multi-pass membrane protein</topology>
    </subcellularLocation>
</comment>
<keyword evidence="6" id="KW-0256">Endoplasmic reticulum</keyword>
<evidence type="ECO:0000256" key="8">
    <source>
        <dbReference type="ARBA" id="ARBA00023136"/>
    </source>
</evidence>
<accession>A0ABD3GT24</accession>
<feature type="compositionally biased region" description="Polar residues" evidence="10">
    <location>
        <begin position="196"/>
        <end position="211"/>
    </location>
</feature>
<comment type="caution">
    <text evidence="12">The sequence shown here is derived from an EMBL/GenBank/DDBJ whole genome shotgun (WGS) entry which is preliminary data.</text>
</comment>
<gene>
    <name evidence="12" type="ORF">R1sor_024677</name>
</gene>
<dbReference type="EMBL" id="JBJQOH010000007">
    <property type="protein sequence ID" value="KAL3681721.1"/>
    <property type="molecule type" value="Genomic_DNA"/>
</dbReference>
<dbReference type="Proteomes" id="UP001633002">
    <property type="component" value="Unassembled WGS sequence"/>
</dbReference>
<dbReference type="AlphaFoldDB" id="A0ABD3GT24"/>
<proteinExistence type="inferred from homology"/>
<keyword evidence="9" id="KW-0325">Glycoprotein</keyword>
<organism evidence="12 13">
    <name type="scientific">Riccia sorocarpa</name>
    <dbReference type="NCBI Taxonomy" id="122646"/>
    <lineage>
        <taxon>Eukaryota</taxon>
        <taxon>Viridiplantae</taxon>
        <taxon>Streptophyta</taxon>
        <taxon>Embryophyta</taxon>
        <taxon>Marchantiophyta</taxon>
        <taxon>Marchantiopsida</taxon>
        <taxon>Marchantiidae</taxon>
        <taxon>Marchantiales</taxon>
        <taxon>Ricciaceae</taxon>
        <taxon>Riccia</taxon>
    </lineage>
</organism>
<evidence type="ECO:0000256" key="6">
    <source>
        <dbReference type="ARBA" id="ARBA00022824"/>
    </source>
</evidence>
<evidence type="ECO:0000313" key="13">
    <source>
        <dbReference type="Proteomes" id="UP001633002"/>
    </source>
</evidence>
<feature type="transmembrane region" description="Helical" evidence="11">
    <location>
        <begin position="579"/>
        <end position="598"/>
    </location>
</feature>
<reference evidence="12 13" key="1">
    <citation type="submission" date="2024-09" db="EMBL/GenBank/DDBJ databases">
        <title>Chromosome-scale assembly of Riccia sorocarpa.</title>
        <authorList>
            <person name="Paukszto L."/>
        </authorList>
    </citation>
    <scope>NUCLEOTIDE SEQUENCE [LARGE SCALE GENOMIC DNA]</scope>
    <source>
        <strain evidence="12">LP-2024</strain>
        <tissue evidence="12">Aerial parts of the thallus</tissue>
    </source>
</reference>
<dbReference type="Pfam" id="PF10510">
    <property type="entry name" value="PIG-S"/>
    <property type="match status" value="1"/>
</dbReference>